<gene>
    <name evidence="1" type="ORF">GQ55_9G058200</name>
</gene>
<organism evidence="1 2">
    <name type="scientific">Panicum hallii var. hallii</name>
    <dbReference type="NCBI Taxonomy" id="1504633"/>
    <lineage>
        <taxon>Eukaryota</taxon>
        <taxon>Viridiplantae</taxon>
        <taxon>Streptophyta</taxon>
        <taxon>Embryophyta</taxon>
        <taxon>Tracheophyta</taxon>
        <taxon>Spermatophyta</taxon>
        <taxon>Magnoliopsida</taxon>
        <taxon>Liliopsida</taxon>
        <taxon>Poales</taxon>
        <taxon>Poaceae</taxon>
        <taxon>PACMAD clade</taxon>
        <taxon>Panicoideae</taxon>
        <taxon>Panicodae</taxon>
        <taxon>Paniceae</taxon>
        <taxon>Panicinae</taxon>
        <taxon>Panicum</taxon>
        <taxon>Panicum sect. Panicum</taxon>
    </lineage>
</organism>
<dbReference type="AlphaFoldDB" id="A0A2T7C059"/>
<dbReference type="Proteomes" id="UP000244336">
    <property type="component" value="Chromosome 9"/>
</dbReference>
<accession>A0A2T7C059</accession>
<dbReference type="EMBL" id="CM009757">
    <property type="protein sequence ID" value="PUZ36687.1"/>
    <property type="molecule type" value="Genomic_DNA"/>
</dbReference>
<proteinExistence type="predicted"/>
<evidence type="ECO:0000313" key="2">
    <source>
        <dbReference type="Proteomes" id="UP000244336"/>
    </source>
</evidence>
<dbReference type="Gramene" id="PUZ36687">
    <property type="protein sequence ID" value="PUZ36687"/>
    <property type="gene ID" value="GQ55_9G058200"/>
</dbReference>
<evidence type="ECO:0000313" key="1">
    <source>
        <dbReference type="EMBL" id="PUZ36687.1"/>
    </source>
</evidence>
<sequence>MIEKSAPYIEINTMARLEPLFSSFFDLLGYGSSFSCYPIINHVVCELIVR</sequence>
<name>A0A2T7C059_9POAL</name>
<protein>
    <submittedName>
        <fullName evidence="1">Uncharacterized protein</fullName>
    </submittedName>
</protein>
<keyword evidence="2" id="KW-1185">Reference proteome</keyword>
<reference evidence="1 2" key="1">
    <citation type="submission" date="2018-04" db="EMBL/GenBank/DDBJ databases">
        <title>WGS assembly of Panicum hallii var. hallii HAL2.</title>
        <authorList>
            <person name="Lovell J."/>
            <person name="Jenkins J."/>
            <person name="Lowry D."/>
            <person name="Mamidi S."/>
            <person name="Sreedasyam A."/>
            <person name="Weng X."/>
            <person name="Barry K."/>
            <person name="Bonette J."/>
            <person name="Campitelli B."/>
            <person name="Daum C."/>
            <person name="Gordon S."/>
            <person name="Gould B."/>
            <person name="Lipzen A."/>
            <person name="MacQueen A."/>
            <person name="Palacio-Mejia J."/>
            <person name="Plott C."/>
            <person name="Shakirov E."/>
            <person name="Shu S."/>
            <person name="Yoshinaga Y."/>
            <person name="Zane M."/>
            <person name="Rokhsar D."/>
            <person name="Grimwood J."/>
            <person name="Schmutz J."/>
            <person name="Juenger T."/>
        </authorList>
    </citation>
    <scope>NUCLEOTIDE SEQUENCE [LARGE SCALE GENOMIC DNA]</scope>
    <source>
        <strain evidence="2">cv. HAL2</strain>
    </source>
</reference>